<dbReference type="PANTHER" id="PTHR45953:SF1">
    <property type="entry name" value="IDURONATE 2-SULFATASE"/>
    <property type="match status" value="1"/>
</dbReference>
<dbReference type="CDD" id="cd16030">
    <property type="entry name" value="iduronate-2-sulfatase"/>
    <property type="match status" value="1"/>
</dbReference>
<dbReference type="GO" id="GO:0046872">
    <property type="term" value="F:metal ion binding"/>
    <property type="evidence" value="ECO:0007669"/>
    <property type="project" value="UniProtKB-KW"/>
</dbReference>
<dbReference type="PROSITE" id="PS00149">
    <property type="entry name" value="SULFATASE_2"/>
    <property type="match status" value="1"/>
</dbReference>
<keyword evidence="6" id="KW-0106">Calcium</keyword>
<sequence>MPNNICTKALVITIAVLFLFGERVAVHAGAKPISRPNILFISIDDLNDWSGCLGNHIGVKTPNIDRLAKNGMLFSNAHCQAPLCGPSRASVYTGMYPHSTGIYNQIHDEEIKKSGPIAANAVFLPDYFEAFGYKTLGVGKLFHKGDNAGAYDLYGGVFPEMGFGPNPKKRVNFDPKWFTDKANTSTDWAPLNMDDSEMSDYKIAEWAVDALKQDHEKPFLMAVGFIRPHVPWHVPQKWFNMFPVESIELPQYKADDLDDVPEYSRNLHAMPQMPKTEWLIKEKQWKPMLQGYLACMAFMDHQLGKVLDALENSSYADNTVVVLWSDHGYHLGEKNRVCKHSLWQRSTHVPLIFAGAGIVRGQRCGAQVGLIDMYPTLVELCGLEANAANQGNSLVPLLNNPSIKWNHPAFTSYGYKNISIYLDGFHFIHYADGSAELYDTDSDPNEWRNLAGSSAYASHIRMFKQRLPKESAVLSPSCW</sequence>
<dbReference type="GO" id="GO:0005737">
    <property type="term" value="C:cytoplasm"/>
    <property type="evidence" value="ECO:0007669"/>
    <property type="project" value="TreeGrafter"/>
</dbReference>
<keyword evidence="5" id="KW-0378">Hydrolase</keyword>
<protein>
    <submittedName>
        <fullName evidence="8">Choline-sulfatase</fullName>
    </submittedName>
</protein>
<organism evidence="8 9">
    <name type="scientific">Pontiella sulfatireligans</name>
    <dbReference type="NCBI Taxonomy" id="2750658"/>
    <lineage>
        <taxon>Bacteria</taxon>
        <taxon>Pseudomonadati</taxon>
        <taxon>Kiritimatiellota</taxon>
        <taxon>Kiritimatiellia</taxon>
        <taxon>Kiritimatiellales</taxon>
        <taxon>Pontiellaceae</taxon>
        <taxon>Pontiella</taxon>
    </lineage>
</organism>
<evidence type="ECO:0000256" key="5">
    <source>
        <dbReference type="ARBA" id="ARBA00022801"/>
    </source>
</evidence>
<dbReference type="GO" id="GO:0004423">
    <property type="term" value="F:iduronate-2-sulfatase activity"/>
    <property type="evidence" value="ECO:0007669"/>
    <property type="project" value="InterPro"/>
</dbReference>
<dbReference type="Proteomes" id="UP000346198">
    <property type="component" value="Unassembled WGS sequence"/>
</dbReference>
<dbReference type="InterPro" id="IPR035874">
    <property type="entry name" value="IDS"/>
</dbReference>
<dbReference type="InterPro" id="IPR000917">
    <property type="entry name" value="Sulfatase_N"/>
</dbReference>
<evidence type="ECO:0000313" key="9">
    <source>
        <dbReference type="Proteomes" id="UP000346198"/>
    </source>
</evidence>
<name>A0A6C2UFG3_9BACT</name>
<dbReference type="InterPro" id="IPR024607">
    <property type="entry name" value="Sulfatase_CS"/>
</dbReference>
<proteinExistence type="inferred from homology"/>
<keyword evidence="9" id="KW-1185">Reference proteome</keyword>
<evidence type="ECO:0000313" key="8">
    <source>
        <dbReference type="EMBL" id="VGO18161.1"/>
    </source>
</evidence>
<evidence type="ECO:0000256" key="3">
    <source>
        <dbReference type="ARBA" id="ARBA00022723"/>
    </source>
</evidence>
<dbReference type="Pfam" id="PF00884">
    <property type="entry name" value="Sulfatase"/>
    <property type="match status" value="1"/>
</dbReference>
<dbReference type="EMBL" id="CAAHFH010000001">
    <property type="protein sequence ID" value="VGO18161.1"/>
    <property type="molecule type" value="Genomic_DNA"/>
</dbReference>
<evidence type="ECO:0000259" key="7">
    <source>
        <dbReference type="Pfam" id="PF00884"/>
    </source>
</evidence>
<evidence type="ECO:0000256" key="6">
    <source>
        <dbReference type="ARBA" id="ARBA00022837"/>
    </source>
</evidence>
<evidence type="ECO:0000256" key="2">
    <source>
        <dbReference type="ARBA" id="ARBA00008779"/>
    </source>
</evidence>
<keyword evidence="3" id="KW-0479">Metal-binding</keyword>
<comment type="similarity">
    <text evidence="2">Belongs to the sulfatase family.</text>
</comment>
<dbReference type="AlphaFoldDB" id="A0A6C2UFG3"/>
<dbReference type="PANTHER" id="PTHR45953">
    <property type="entry name" value="IDURONATE 2-SULFATASE"/>
    <property type="match status" value="1"/>
</dbReference>
<evidence type="ECO:0000256" key="4">
    <source>
        <dbReference type="ARBA" id="ARBA00022729"/>
    </source>
</evidence>
<dbReference type="SUPFAM" id="SSF53649">
    <property type="entry name" value="Alkaline phosphatase-like"/>
    <property type="match status" value="1"/>
</dbReference>
<evidence type="ECO:0000256" key="1">
    <source>
        <dbReference type="ARBA" id="ARBA00001913"/>
    </source>
</evidence>
<dbReference type="InterPro" id="IPR017850">
    <property type="entry name" value="Alkaline_phosphatase_core_sf"/>
</dbReference>
<reference evidence="8 9" key="1">
    <citation type="submission" date="2019-04" db="EMBL/GenBank/DDBJ databases">
        <authorList>
            <person name="Van Vliet M D."/>
        </authorList>
    </citation>
    <scope>NUCLEOTIDE SEQUENCE [LARGE SCALE GENOMIC DNA]</scope>
    <source>
        <strain evidence="8 9">F21</strain>
    </source>
</reference>
<keyword evidence="4" id="KW-0732">Signal</keyword>
<feature type="domain" description="Sulfatase N-terminal" evidence="7">
    <location>
        <begin position="36"/>
        <end position="382"/>
    </location>
</feature>
<accession>A0A6C2UFG3</accession>
<gene>
    <name evidence="8" type="primary">betC_4</name>
    <name evidence="8" type="ORF">SCARR_00212</name>
</gene>
<comment type="cofactor">
    <cofactor evidence="1">
        <name>Ca(2+)</name>
        <dbReference type="ChEBI" id="CHEBI:29108"/>
    </cofactor>
</comment>
<dbReference type="Gene3D" id="3.40.720.10">
    <property type="entry name" value="Alkaline Phosphatase, subunit A"/>
    <property type="match status" value="1"/>
</dbReference>